<evidence type="ECO:0000256" key="2">
    <source>
        <dbReference type="ARBA" id="ARBA00023015"/>
    </source>
</evidence>
<dbReference type="InterPro" id="IPR000792">
    <property type="entry name" value="Tscrpt_reg_LuxR_C"/>
</dbReference>
<proteinExistence type="predicted"/>
<dbReference type="InterPro" id="IPR001789">
    <property type="entry name" value="Sig_transdc_resp-reg_receiver"/>
</dbReference>
<dbReference type="GO" id="GO:0006355">
    <property type="term" value="P:regulation of DNA-templated transcription"/>
    <property type="evidence" value="ECO:0007669"/>
    <property type="project" value="InterPro"/>
</dbReference>
<dbReference type="EMBL" id="FNOK01000005">
    <property type="protein sequence ID" value="SDW78346.1"/>
    <property type="molecule type" value="Genomic_DNA"/>
</dbReference>
<dbReference type="InterPro" id="IPR058245">
    <property type="entry name" value="NreC/VraR/RcsB-like_REC"/>
</dbReference>
<keyword evidence="4" id="KW-0804">Transcription</keyword>
<dbReference type="OrthoDB" id="9808843at2"/>
<dbReference type="Pfam" id="PF00072">
    <property type="entry name" value="Response_reg"/>
    <property type="match status" value="1"/>
</dbReference>
<dbReference type="STRING" id="418495.SAMN05216215_1005124"/>
<dbReference type="SMART" id="SM00421">
    <property type="entry name" value="HTH_LUXR"/>
    <property type="match status" value="1"/>
</dbReference>
<accession>A0A1H2WCY3</accession>
<keyword evidence="9" id="KW-1185">Reference proteome</keyword>
<organism evidence="8 9">
    <name type="scientific">Saccharopolyspora shandongensis</name>
    <dbReference type="NCBI Taxonomy" id="418495"/>
    <lineage>
        <taxon>Bacteria</taxon>
        <taxon>Bacillati</taxon>
        <taxon>Actinomycetota</taxon>
        <taxon>Actinomycetes</taxon>
        <taxon>Pseudonocardiales</taxon>
        <taxon>Pseudonocardiaceae</taxon>
        <taxon>Saccharopolyspora</taxon>
    </lineage>
</organism>
<dbReference type="InterPro" id="IPR011006">
    <property type="entry name" value="CheY-like_superfamily"/>
</dbReference>
<evidence type="ECO:0000256" key="3">
    <source>
        <dbReference type="ARBA" id="ARBA00023125"/>
    </source>
</evidence>
<keyword evidence="3" id="KW-0238">DNA-binding</keyword>
<dbReference type="SUPFAM" id="SSF52172">
    <property type="entry name" value="CheY-like"/>
    <property type="match status" value="1"/>
</dbReference>
<dbReference type="Proteomes" id="UP000199529">
    <property type="component" value="Unassembled WGS sequence"/>
</dbReference>
<name>A0A1H2WCY3_9PSEU</name>
<dbReference type="Pfam" id="PF00196">
    <property type="entry name" value="GerE"/>
    <property type="match status" value="1"/>
</dbReference>
<dbReference type="SMART" id="SM00448">
    <property type="entry name" value="REC"/>
    <property type="match status" value="1"/>
</dbReference>
<keyword evidence="2" id="KW-0805">Transcription regulation</keyword>
<evidence type="ECO:0000313" key="9">
    <source>
        <dbReference type="Proteomes" id="UP000199529"/>
    </source>
</evidence>
<evidence type="ECO:0000259" key="6">
    <source>
        <dbReference type="PROSITE" id="PS50043"/>
    </source>
</evidence>
<dbReference type="PANTHER" id="PTHR43214:SF24">
    <property type="entry name" value="TRANSCRIPTIONAL REGULATORY PROTEIN NARL-RELATED"/>
    <property type="match status" value="1"/>
</dbReference>
<feature type="modified residue" description="4-aspartylphosphate" evidence="5">
    <location>
        <position position="55"/>
    </location>
</feature>
<dbReference type="InterPro" id="IPR039420">
    <property type="entry name" value="WalR-like"/>
</dbReference>
<dbReference type="PRINTS" id="PR00038">
    <property type="entry name" value="HTHLUXR"/>
</dbReference>
<reference evidence="9" key="1">
    <citation type="submission" date="2016-10" db="EMBL/GenBank/DDBJ databases">
        <authorList>
            <person name="Varghese N."/>
            <person name="Submissions S."/>
        </authorList>
    </citation>
    <scope>NUCLEOTIDE SEQUENCE [LARGE SCALE GENOMIC DNA]</scope>
    <source>
        <strain evidence="9">CGMCC 4.3530</strain>
    </source>
</reference>
<evidence type="ECO:0000259" key="7">
    <source>
        <dbReference type="PROSITE" id="PS50110"/>
    </source>
</evidence>
<feature type="domain" description="Response regulatory" evidence="7">
    <location>
        <begin position="4"/>
        <end position="120"/>
    </location>
</feature>
<dbReference type="SUPFAM" id="SSF46894">
    <property type="entry name" value="C-terminal effector domain of the bipartite response regulators"/>
    <property type="match status" value="1"/>
</dbReference>
<evidence type="ECO:0000313" key="8">
    <source>
        <dbReference type="EMBL" id="SDW78346.1"/>
    </source>
</evidence>
<dbReference type="RefSeq" id="WP_093262669.1">
    <property type="nucleotide sequence ID" value="NZ_FNOK01000005.1"/>
</dbReference>
<dbReference type="PROSITE" id="PS50043">
    <property type="entry name" value="HTH_LUXR_2"/>
    <property type="match status" value="1"/>
</dbReference>
<dbReference type="CDD" id="cd17535">
    <property type="entry name" value="REC_NarL-like"/>
    <property type="match status" value="1"/>
</dbReference>
<evidence type="ECO:0000256" key="5">
    <source>
        <dbReference type="PROSITE-ProRule" id="PRU00169"/>
    </source>
</evidence>
<dbReference type="GO" id="GO:0003677">
    <property type="term" value="F:DNA binding"/>
    <property type="evidence" value="ECO:0007669"/>
    <property type="project" value="UniProtKB-KW"/>
</dbReference>
<feature type="domain" description="HTH luxR-type" evidence="6">
    <location>
        <begin position="146"/>
        <end position="211"/>
    </location>
</feature>
<dbReference type="AlphaFoldDB" id="A0A1H2WCY3"/>
<dbReference type="Gene3D" id="3.40.50.2300">
    <property type="match status" value="1"/>
</dbReference>
<keyword evidence="1 5" id="KW-0597">Phosphoprotein</keyword>
<dbReference type="PROSITE" id="PS50110">
    <property type="entry name" value="RESPONSE_REGULATORY"/>
    <property type="match status" value="1"/>
</dbReference>
<gene>
    <name evidence="8" type="ORF">SAMN05216215_1005124</name>
</gene>
<evidence type="ECO:0000256" key="4">
    <source>
        <dbReference type="ARBA" id="ARBA00023163"/>
    </source>
</evidence>
<dbReference type="PANTHER" id="PTHR43214">
    <property type="entry name" value="TWO-COMPONENT RESPONSE REGULATOR"/>
    <property type="match status" value="1"/>
</dbReference>
<sequence length="217" mass="23637">MTIRVLVADDQEAVRDALRSILDGEPDIEVLDVAANGAEAVRLARWRRPDVVVMDLRMPHLDGIAAIRELAGAQPAPRVLALTTFDLDEYLFGALQAGAAGFLLKDNEPDVLVAAVRELHQGRGLIDPQVTGRLISRFAALSPNPAPPELDRLTPREHDVLRLVARGMSNAEIAAACTIEEGTVKTHVNRILAKLGLRTRVHAVIYAYEHGLVQSDQ</sequence>
<dbReference type="PROSITE" id="PS00622">
    <property type="entry name" value="HTH_LUXR_1"/>
    <property type="match status" value="1"/>
</dbReference>
<dbReference type="GO" id="GO:0000160">
    <property type="term" value="P:phosphorelay signal transduction system"/>
    <property type="evidence" value="ECO:0007669"/>
    <property type="project" value="InterPro"/>
</dbReference>
<dbReference type="InterPro" id="IPR016032">
    <property type="entry name" value="Sig_transdc_resp-reg_C-effctor"/>
</dbReference>
<protein>
    <submittedName>
        <fullName evidence="8">Two component transcriptional regulator, LuxR family</fullName>
    </submittedName>
</protein>
<dbReference type="CDD" id="cd06170">
    <property type="entry name" value="LuxR_C_like"/>
    <property type="match status" value="1"/>
</dbReference>
<evidence type="ECO:0000256" key="1">
    <source>
        <dbReference type="ARBA" id="ARBA00022553"/>
    </source>
</evidence>